<dbReference type="CDD" id="cd14014">
    <property type="entry name" value="STKc_PknB_like"/>
    <property type="match status" value="1"/>
</dbReference>
<gene>
    <name evidence="8" type="primary">pknB_12</name>
    <name evidence="8" type="ORF">Pan216_41520</name>
</gene>
<feature type="compositionally biased region" description="Basic and acidic residues" evidence="6">
    <location>
        <begin position="321"/>
        <end position="332"/>
    </location>
</feature>
<proteinExistence type="predicted"/>
<accession>A0A518B8G2</accession>
<dbReference type="PROSITE" id="PS00107">
    <property type="entry name" value="PROTEIN_KINASE_ATP"/>
    <property type="match status" value="1"/>
</dbReference>
<keyword evidence="9" id="KW-1185">Reference proteome</keyword>
<dbReference type="RefSeq" id="WP_419192760.1">
    <property type="nucleotide sequence ID" value="NZ_CP036279.1"/>
</dbReference>
<reference evidence="8 9" key="1">
    <citation type="submission" date="2019-02" db="EMBL/GenBank/DDBJ databases">
        <title>Deep-cultivation of Planctomycetes and their phenomic and genomic characterization uncovers novel biology.</title>
        <authorList>
            <person name="Wiegand S."/>
            <person name="Jogler M."/>
            <person name="Boedeker C."/>
            <person name="Pinto D."/>
            <person name="Vollmers J."/>
            <person name="Rivas-Marin E."/>
            <person name="Kohn T."/>
            <person name="Peeters S.H."/>
            <person name="Heuer A."/>
            <person name="Rast P."/>
            <person name="Oberbeckmann S."/>
            <person name="Bunk B."/>
            <person name="Jeske O."/>
            <person name="Meyerdierks A."/>
            <person name="Storesund J.E."/>
            <person name="Kallscheuer N."/>
            <person name="Luecker S."/>
            <person name="Lage O.M."/>
            <person name="Pohl T."/>
            <person name="Merkel B.J."/>
            <person name="Hornburger P."/>
            <person name="Mueller R.-W."/>
            <person name="Bruemmer F."/>
            <person name="Labrenz M."/>
            <person name="Spormann A.M."/>
            <person name="Op den Camp H."/>
            <person name="Overmann J."/>
            <person name="Amann R."/>
            <person name="Jetten M.S.M."/>
            <person name="Mascher T."/>
            <person name="Medema M.H."/>
            <person name="Devos D.P."/>
            <person name="Kaster A.-K."/>
            <person name="Ovreas L."/>
            <person name="Rohde M."/>
            <person name="Galperin M.Y."/>
            <person name="Jogler C."/>
        </authorList>
    </citation>
    <scope>NUCLEOTIDE SEQUENCE [LARGE SCALE GENOMIC DNA]</scope>
    <source>
        <strain evidence="8 9">Pan216</strain>
    </source>
</reference>
<dbReference type="InterPro" id="IPR011009">
    <property type="entry name" value="Kinase-like_dom_sf"/>
</dbReference>
<feature type="binding site" evidence="5">
    <location>
        <position position="101"/>
    </location>
    <ligand>
        <name>ATP</name>
        <dbReference type="ChEBI" id="CHEBI:30616"/>
    </ligand>
</feature>
<feature type="domain" description="Protein kinase" evidence="7">
    <location>
        <begin position="72"/>
        <end position="341"/>
    </location>
</feature>
<evidence type="ECO:0000256" key="5">
    <source>
        <dbReference type="PROSITE-ProRule" id="PRU10141"/>
    </source>
</evidence>
<evidence type="ECO:0000313" key="8">
    <source>
        <dbReference type="EMBL" id="QDU63274.1"/>
    </source>
</evidence>
<protein>
    <submittedName>
        <fullName evidence="8">Serine/threonine-protein kinase PknB</fullName>
        <ecNumber evidence="8">2.7.11.1</ecNumber>
    </submittedName>
</protein>
<keyword evidence="3 8" id="KW-0418">Kinase</keyword>
<keyword evidence="4 5" id="KW-0067">ATP-binding</keyword>
<dbReference type="GO" id="GO:0005524">
    <property type="term" value="F:ATP binding"/>
    <property type="evidence" value="ECO:0007669"/>
    <property type="project" value="UniProtKB-UniRule"/>
</dbReference>
<sequence length="344" mass="38501">MDAPRVTKDEFLATLEKSNLVPPDQIQKVRKLSSESTMGEGLADVLVERQLLTRWQAQELLKGNTAFTFERYRYLSCLGSGSMGTVYLARDLVRKRQVALKLLSPRLYDNAEAVGRFRREIEIVTSLHHPNIIAAYDGDCVGKRFYLAMEYLDGQDLASWLTEKGPLAIPLACECLRQASIGLQFAHDAGLLHRDIKPANLFVTWSGQTGRPLVKILDLGLSLIMSDSGMERLTQSGQILGTPDYIAPEATRNAKAADERSEIYSLGCTFFELLTGKPPFQGKNMLETMLKRLQEDAPALRTVRADAPPELEAIVNQMLQRDPEERYQRPDDVASAISPFCPQR</sequence>
<dbReference type="PROSITE" id="PS00108">
    <property type="entry name" value="PROTEIN_KINASE_ST"/>
    <property type="match status" value="1"/>
</dbReference>
<dbReference type="Gene3D" id="1.10.510.10">
    <property type="entry name" value="Transferase(Phosphotransferase) domain 1"/>
    <property type="match status" value="1"/>
</dbReference>
<name>A0A518B8G2_9BACT</name>
<keyword evidence="2 5" id="KW-0547">Nucleotide-binding</keyword>
<dbReference type="PANTHER" id="PTHR43289">
    <property type="entry name" value="MITOGEN-ACTIVATED PROTEIN KINASE KINASE KINASE 20-RELATED"/>
    <property type="match status" value="1"/>
</dbReference>
<dbReference type="InterPro" id="IPR008271">
    <property type="entry name" value="Ser/Thr_kinase_AS"/>
</dbReference>
<dbReference type="Proteomes" id="UP000317093">
    <property type="component" value="Chromosome"/>
</dbReference>
<evidence type="ECO:0000313" key="9">
    <source>
        <dbReference type="Proteomes" id="UP000317093"/>
    </source>
</evidence>
<dbReference type="SMART" id="SM00220">
    <property type="entry name" value="S_TKc"/>
    <property type="match status" value="1"/>
</dbReference>
<dbReference type="InterPro" id="IPR000719">
    <property type="entry name" value="Prot_kinase_dom"/>
</dbReference>
<organism evidence="8 9">
    <name type="scientific">Kolteria novifilia</name>
    <dbReference type="NCBI Taxonomy" id="2527975"/>
    <lineage>
        <taxon>Bacteria</taxon>
        <taxon>Pseudomonadati</taxon>
        <taxon>Planctomycetota</taxon>
        <taxon>Planctomycetia</taxon>
        <taxon>Kolteriales</taxon>
        <taxon>Kolteriaceae</taxon>
        <taxon>Kolteria</taxon>
    </lineage>
</organism>
<dbReference type="SUPFAM" id="SSF56112">
    <property type="entry name" value="Protein kinase-like (PK-like)"/>
    <property type="match status" value="1"/>
</dbReference>
<evidence type="ECO:0000256" key="6">
    <source>
        <dbReference type="SAM" id="MobiDB-lite"/>
    </source>
</evidence>
<dbReference type="AlphaFoldDB" id="A0A518B8G2"/>
<evidence type="ECO:0000256" key="3">
    <source>
        <dbReference type="ARBA" id="ARBA00022777"/>
    </source>
</evidence>
<dbReference type="InterPro" id="IPR017441">
    <property type="entry name" value="Protein_kinase_ATP_BS"/>
</dbReference>
<dbReference type="EC" id="2.7.11.1" evidence="8"/>
<evidence type="ECO:0000256" key="2">
    <source>
        <dbReference type="ARBA" id="ARBA00022741"/>
    </source>
</evidence>
<feature type="region of interest" description="Disordered" evidence="6">
    <location>
        <begin position="321"/>
        <end position="344"/>
    </location>
</feature>
<dbReference type="GO" id="GO:0004674">
    <property type="term" value="F:protein serine/threonine kinase activity"/>
    <property type="evidence" value="ECO:0007669"/>
    <property type="project" value="UniProtKB-EC"/>
</dbReference>
<evidence type="ECO:0000256" key="1">
    <source>
        <dbReference type="ARBA" id="ARBA00022679"/>
    </source>
</evidence>
<keyword evidence="1 8" id="KW-0808">Transferase</keyword>
<evidence type="ECO:0000256" key="4">
    <source>
        <dbReference type="ARBA" id="ARBA00022840"/>
    </source>
</evidence>
<dbReference type="EMBL" id="CP036279">
    <property type="protein sequence ID" value="QDU63274.1"/>
    <property type="molecule type" value="Genomic_DNA"/>
</dbReference>
<evidence type="ECO:0000259" key="7">
    <source>
        <dbReference type="PROSITE" id="PS50011"/>
    </source>
</evidence>
<dbReference type="PROSITE" id="PS50011">
    <property type="entry name" value="PROTEIN_KINASE_DOM"/>
    <property type="match status" value="1"/>
</dbReference>
<dbReference type="PANTHER" id="PTHR43289:SF6">
    <property type="entry name" value="SERINE_THREONINE-PROTEIN KINASE NEKL-3"/>
    <property type="match status" value="1"/>
</dbReference>
<dbReference type="Pfam" id="PF00069">
    <property type="entry name" value="Pkinase"/>
    <property type="match status" value="1"/>
</dbReference>
<dbReference type="Gene3D" id="3.30.200.20">
    <property type="entry name" value="Phosphorylase Kinase, domain 1"/>
    <property type="match status" value="1"/>
</dbReference>
<dbReference type="KEGG" id="knv:Pan216_41520"/>